<protein>
    <submittedName>
        <fullName evidence="1">Uncharacterized protein</fullName>
    </submittedName>
</protein>
<dbReference type="AlphaFoldDB" id="A0A8F5GTG4"/>
<dbReference type="EMBL" id="CP077717">
    <property type="protein sequence ID" value="QXJ28771.1"/>
    <property type="molecule type" value="Genomic_DNA"/>
</dbReference>
<evidence type="ECO:0000313" key="1">
    <source>
        <dbReference type="EMBL" id="QXJ28771.1"/>
    </source>
</evidence>
<dbReference type="GeneID" id="65563197"/>
<evidence type="ECO:0000313" key="2">
    <source>
        <dbReference type="Proteomes" id="UP000694018"/>
    </source>
</evidence>
<accession>A0A8F5GTG4</accession>
<gene>
    <name evidence="1" type="ORF">J5U23_01640</name>
</gene>
<reference evidence="1" key="1">
    <citation type="journal article" date="2021" name="Environ. Microbiol.">
        <title>New insights into the diversity and evolution of the archaeal mobilome from three complete genomes of Saccharolobus shibatae.</title>
        <authorList>
            <person name="Medvedeva S."/>
            <person name="Brandt D."/>
            <person name="Cvirkaite-Krupovic V."/>
            <person name="Liu Y."/>
            <person name="Severinov K."/>
            <person name="Ishino S."/>
            <person name="Ishino Y."/>
            <person name="Prangishvili D."/>
            <person name="Kalinowski J."/>
            <person name="Krupovic M."/>
        </authorList>
    </citation>
    <scope>NUCLEOTIDE SEQUENCE</scope>
    <source>
        <strain evidence="1">B12</strain>
    </source>
</reference>
<organism evidence="1 2">
    <name type="scientific">Saccharolobus shibatae (strain ATCC 51178 / DSM 5389 / JCM 8931 / NBRC 15437 / B12)</name>
    <name type="common">Sulfolobus shibatae</name>
    <dbReference type="NCBI Taxonomy" id="523848"/>
    <lineage>
        <taxon>Archaea</taxon>
        <taxon>Thermoproteota</taxon>
        <taxon>Thermoprotei</taxon>
        <taxon>Sulfolobales</taxon>
        <taxon>Sulfolobaceae</taxon>
        <taxon>Saccharolobus</taxon>
    </lineage>
</organism>
<dbReference type="Proteomes" id="UP000694018">
    <property type="component" value="Chromosome"/>
</dbReference>
<name>A0A8F5GTG4_SACSH</name>
<sequence>MRKSYLALLGIRYKLSDPNNWINSNVSWAFAWLSSNPSFSANAYTSSSSAQISGTLQLSYTETPLVLAHID</sequence>
<proteinExistence type="predicted"/>
<dbReference type="RefSeq" id="WP_244988750.1">
    <property type="nucleotide sequence ID" value="NZ_CP077717.1"/>
</dbReference>
<dbReference type="KEGG" id="sshi:J5U23_01640"/>